<dbReference type="InterPro" id="IPR011126">
    <property type="entry name" value="Hpr_kin/Pase_Hpr_N"/>
</dbReference>
<evidence type="ECO:0000259" key="16">
    <source>
        <dbReference type="Pfam" id="PF07475"/>
    </source>
</evidence>
<evidence type="ECO:0000256" key="3">
    <source>
        <dbReference type="ARBA" id="ARBA00006883"/>
    </source>
</evidence>
<dbReference type="RefSeq" id="WP_072745270.1">
    <property type="nucleotide sequence ID" value="NZ_FQXR01000019.1"/>
</dbReference>
<keyword evidence="4 14" id="KW-0723">Serine/threonine-protein kinase</keyword>
<dbReference type="InterPro" id="IPR027417">
    <property type="entry name" value="P-loop_NTPase"/>
</dbReference>
<dbReference type="HAMAP" id="MF_01249">
    <property type="entry name" value="HPr_kinase"/>
    <property type="match status" value="1"/>
</dbReference>
<sequence>MDYVTLDKLIEDLNLETIYCADNINKVKINKSDVNRPGLQLAGYFDYFAYERLQIIGNVEWYYFDSLDEQVKLERIEKMFSYPIPAVVIARDLEAFPEMIQFAKEKNRTILRTEYSTTKFVNLLINYLDDVLAPEITVHGVLVEVYGMGILLTGKSGVGKSETALELIKRGHRLIADDAVEIKRVEDDIRGTAPEIIRHFMEIRGIGILDIERLYGVGAVKKWEFIDMVIELEFWDENKEYDRIGLDEEYTEILGIKIPKLVIPVRPGRNTAMIVEVAARNNRQKILGYNAAKELGERVKNEIDKRKKDYHKVD</sequence>
<dbReference type="Proteomes" id="UP000184389">
    <property type="component" value="Unassembled WGS sequence"/>
</dbReference>
<reference evidence="17 18" key="1">
    <citation type="submission" date="2016-11" db="EMBL/GenBank/DDBJ databases">
        <authorList>
            <person name="Jaros S."/>
            <person name="Januszkiewicz K."/>
            <person name="Wedrychowicz H."/>
        </authorList>
    </citation>
    <scope>NUCLEOTIDE SEQUENCE [LARGE SCALE GENOMIC DNA]</scope>
    <source>
        <strain evidence="17 18">DSM 13106</strain>
    </source>
</reference>
<comment type="domain">
    <text evidence="14">The Walker A ATP-binding motif also binds Pi and PPi.</text>
</comment>
<dbReference type="AlphaFoldDB" id="A0A1M5Z225"/>
<evidence type="ECO:0000256" key="11">
    <source>
        <dbReference type="ARBA" id="ARBA00023268"/>
    </source>
</evidence>
<evidence type="ECO:0000259" key="15">
    <source>
        <dbReference type="Pfam" id="PF02603"/>
    </source>
</evidence>
<dbReference type="EC" id="2.7.4.-" evidence="14"/>
<comment type="similarity">
    <text evidence="3 14">Belongs to the HPrK/P family.</text>
</comment>
<evidence type="ECO:0000313" key="18">
    <source>
        <dbReference type="Proteomes" id="UP000184389"/>
    </source>
</evidence>
<evidence type="ECO:0000256" key="12">
    <source>
        <dbReference type="ARBA" id="ARBA00023277"/>
    </source>
</evidence>
<dbReference type="GO" id="GO:0000287">
    <property type="term" value="F:magnesium ion binding"/>
    <property type="evidence" value="ECO:0007669"/>
    <property type="project" value="UniProtKB-UniRule"/>
</dbReference>
<evidence type="ECO:0000256" key="1">
    <source>
        <dbReference type="ARBA" id="ARBA00001120"/>
    </source>
</evidence>
<dbReference type="InterPro" id="IPR028979">
    <property type="entry name" value="Ser_kin/Pase_Hpr-like_N_sf"/>
</dbReference>
<keyword evidence="10 14" id="KW-0460">Magnesium</keyword>
<feature type="domain" description="HPr(Ser) kinase/phosphorylase N-terminal" evidence="15">
    <location>
        <begin position="4"/>
        <end position="128"/>
    </location>
</feature>
<keyword evidence="5 14" id="KW-0808">Transferase</keyword>
<dbReference type="Gene3D" id="3.40.50.300">
    <property type="entry name" value="P-loop containing nucleotide triphosphate hydrolases"/>
    <property type="match status" value="1"/>
</dbReference>
<evidence type="ECO:0000313" key="17">
    <source>
        <dbReference type="EMBL" id="SHI18307.1"/>
    </source>
</evidence>
<feature type="domain" description="HPr kinase/phosphorylase C-terminal" evidence="16">
    <location>
        <begin position="132"/>
        <end position="298"/>
    </location>
</feature>
<dbReference type="EMBL" id="FQXR01000019">
    <property type="protein sequence ID" value="SHI18307.1"/>
    <property type="molecule type" value="Genomic_DNA"/>
</dbReference>
<dbReference type="GO" id="GO:0000155">
    <property type="term" value="F:phosphorelay sensor kinase activity"/>
    <property type="evidence" value="ECO:0007669"/>
    <property type="project" value="InterPro"/>
</dbReference>
<dbReference type="Pfam" id="PF07475">
    <property type="entry name" value="Hpr_kinase_C"/>
    <property type="match status" value="1"/>
</dbReference>
<comment type="miscellaneous">
    <text evidence="14">Both phosphorylation and phosphorolysis are carried out by the same active site and suggest a common mechanism for both reactions.</text>
</comment>
<name>A0A1M5Z225_9FIRM</name>
<dbReference type="GO" id="GO:0004674">
    <property type="term" value="F:protein serine/threonine kinase activity"/>
    <property type="evidence" value="ECO:0007669"/>
    <property type="project" value="UniProtKB-KW"/>
</dbReference>
<organism evidence="17 18">
    <name type="scientific">Sporanaerobacter acetigenes DSM 13106</name>
    <dbReference type="NCBI Taxonomy" id="1123281"/>
    <lineage>
        <taxon>Bacteria</taxon>
        <taxon>Bacillati</taxon>
        <taxon>Bacillota</taxon>
        <taxon>Tissierellia</taxon>
        <taxon>Tissierellales</taxon>
        <taxon>Sporanaerobacteraceae</taxon>
        <taxon>Sporanaerobacter</taxon>
    </lineage>
</organism>
<keyword evidence="9 14" id="KW-0067">ATP-binding</keyword>
<evidence type="ECO:0000256" key="4">
    <source>
        <dbReference type="ARBA" id="ARBA00022527"/>
    </source>
</evidence>
<evidence type="ECO:0000256" key="9">
    <source>
        <dbReference type="ARBA" id="ARBA00022840"/>
    </source>
</evidence>
<dbReference type="SUPFAM" id="SSF53795">
    <property type="entry name" value="PEP carboxykinase-like"/>
    <property type="match status" value="1"/>
</dbReference>
<gene>
    <name evidence="14" type="primary">hprK</name>
    <name evidence="17" type="ORF">SAMN02745180_02649</name>
</gene>
<dbReference type="Gene3D" id="3.40.1390.20">
    <property type="entry name" value="HprK N-terminal domain-like"/>
    <property type="match status" value="1"/>
</dbReference>
<dbReference type="GO" id="GO:0005524">
    <property type="term" value="F:ATP binding"/>
    <property type="evidence" value="ECO:0007669"/>
    <property type="project" value="UniProtKB-UniRule"/>
</dbReference>
<dbReference type="FunFam" id="3.40.50.300:FF:000174">
    <property type="entry name" value="HPr kinase/phosphorylase"/>
    <property type="match status" value="1"/>
</dbReference>
<evidence type="ECO:0000256" key="6">
    <source>
        <dbReference type="ARBA" id="ARBA00022723"/>
    </source>
</evidence>
<dbReference type="InterPro" id="IPR011104">
    <property type="entry name" value="Hpr_kin/Pase_C"/>
</dbReference>
<keyword evidence="8 14" id="KW-0418">Kinase</keyword>
<comment type="subunit">
    <text evidence="14">Homohexamer.</text>
</comment>
<dbReference type="CDD" id="cd01918">
    <property type="entry name" value="HprK_C"/>
    <property type="match status" value="1"/>
</dbReference>
<feature type="region of interest" description="Important for the catalytic mechanism of dephosphorylation" evidence="14">
    <location>
        <begin position="264"/>
        <end position="269"/>
    </location>
</feature>
<dbReference type="GO" id="GO:0006109">
    <property type="term" value="P:regulation of carbohydrate metabolic process"/>
    <property type="evidence" value="ECO:0007669"/>
    <property type="project" value="UniProtKB-UniRule"/>
</dbReference>
<comment type="cofactor">
    <cofactor evidence="2 14">
        <name>Mg(2+)</name>
        <dbReference type="ChEBI" id="CHEBI:18420"/>
    </cofactor>
</comment>
<evidence type="ECO:0000256" key="10">
    <source>
        <dbReference type="ARBA" id="ARBA00022842"/>
    </source>
</evidence>
<evidence type="ECO:0000256" key="14">
    <source>
        <dbReference type="HAMAP-Rule" id="MF_01249"/>
    </source>
</evidence>
<evidence type="ECO:0000256" key="7">
    <source>
        <dbReference type="ARBA" id="ARBA00022741"/>
    </source>
</evidence>
<evidence type="ECO:0000256" key="13">
    <source>
        <dbReference type="ARBA" id="ARBA00047657"/>
    </source>
</evidence>
<accession>A0A1M5Z225</accession>
<feature type="binding site" evidence="14">
    <location>
        <position position="202"/>
    </location>
    <ligand>
        <name>Mg(2+)</name>
        <dbReference type="ChEBI" id="CHEBI:18420"/>
    </ligand>
</feature>
<feature type="binding site" evidence="14">
    <location>
        <begin position="154"/>
        <end position="161"/>
    </location>
    <ligand>
        <name>ATP</name>
        <dbReference type="ChEBI" id="CHEBI:30616"/>
    </ligand>
</feature>
<dbReference type="OrthoDB" id="9778803at2"/>
<dbReference type="STRING" id="1123281.SAMN02745180_02649"/>
<keyword evidence="18" id="KW-1185">Reference proteome</keyword>
<dbReference type="PANTHER" id="PTHR30305">
    <property type="entry name" value="PROTEIN YJDM-RELATED"/>
    <property type="match status" value="1"/>
</dbReference>
<dbReference type="SUPFAM" id="SSF75138">
    <property type="entry name" value="HprK N-terminal domain-like"/>
    <property type="match status" value="1"/>
</dbReference>
<evidence type="ECO:0000256" key="5">
    <source>
        <dbReference type="ARBA" id="ARBA00022679"/>
    </source>
</evidence>
<dbReference type="NCBIfam" id="TIGR00679">
    <property type="entry name" value="hpr-ser"/>
    <property type="match status" value="1"/>
</dbReference>
<keyword evidence="7 14" id="KW-0547">Nucleotide-binding</keyword>
<dbReference type="InterPro" id="IPR003755">
    <property type="entry name" value="HPr(Ser)_kin/Pase"/>
</dbReference>
<proteinExistence type="inferred from homology"/>
<keyword evidence="11 14" id="KW-0511">Multifunctional enzyme</keyword>
<feature type="active site" evidence="14">
    <location>
        <position position="139"/>
    </location>
</feature>
<feature type="binding site" evidence="14">
    <location>
        <position position="161"/>
    </location>
    <ligand>
        <name>Mg(2+)</name>
        <dbReference type="ChEBI" id="CHEBI:18420"/>
    </ligand>
</feature>
<comment type="catalytic activity">
    <reaction evidence="13 14">
        <text>[HPr protein]-O-phospho-L-serine + phosphate + H(+) = [HPr protein]-L-serine + diphosphate</text>
        <dbReference type="Rhea" id="RHEA:46604"/>
        <dbReference type="Rhea" id="RHEA-COMP:11602"/>
        <dbReference type="Rhea" id="RHEA-COMP:11603"/>
        <dbReference type="ChEBI" id="CHEBI:15378"/>
        <dbReference type="ChEBI" id="CHEBI:29999"/>
        <dbReference type="ChEBI" id="CHEBI:33019"/>
        <dbReference type="ChEBI" id="CHEBI:43474"/>
        <dbReference type="ChEBI" id="CHEBI:83421"/>
    </reaction>
</comment>
<comment type="catalytic activity">
    <reaction evidence="1 14">
        <text>[HPr protein]-L-serine + ATP = [HPr protein]-O-phospho-L-serine + ADP + H(+)</text>
        <dbReference type="Rhea" id="RHEA:46600"/>
        <dbReference type="Rhea" id="RHEA-COMP:11602"/>
        <dbReference type="Rhea" id="RHEA-COMP:11603"/>
        <dbReference type="ChEBI" id="CHEBI:15378"/>
        <dbReference type="ChEBI" id="CHEBI:29999"/>
        <dbReference type="ChEBI" id="CHEBI:30616"/>
        <dbReference type="ChEBI" id="CHEBI:83421"/>
        <dbReference type="ChEBI" id="CHEBI:456216"/>
    </reaction>
</comment>
<keyword evidence="6 14" id="KW-0479">Metal-binding</keyword>
<dbReference type="GO" id="GO:0004712">
    <property type="term" value="F:protein serine/threonine/tyrosine kinase activity"/>
    <property type="evidence" value="ECO:0007669"/>
    <property type="project" value="UniProtKB-UniRule"/>
</dbReference>
<keyword evidence="12 14" id="KW-0119">Carbohydrate metabolism</keyword>
<comment type="function">
    <text evidence="14">Catalyzes the ATP- as well as the pyrophosphate-dependent phosphorylation of a specific serine residue in HPr, a phosphocarrier protein of the phosphoenolpyruvate-dependent sugar phosphotransferase system (PTS). HprK/P also catalyzes the pyrophosphate-producing, inorganic phosphate-dependent dephosphorylation (phosphorolysis) of seryl-phosphorylated HPr (P-Ser-HPr). The two antagonistic activities of HprK/P are regulated by several intracellular metabolites, which change their concentration in response to the absence or presence of rapidly metabolisable carbon sources (glucose, fructose, etc.) in the growth medium. Therefore, by controlling the phosphorylation state of HPr, HPrK/P is a sensor enzyme that plays a major role in the regulation of carbon metabolism and sugar transport: it mediates carbon catabolite repression (CCR), and regulates PTS-catalyzed carbohydrate uptake and inducer exclusion.</text>
</comment>
<feature type="active site" evidence="14">
    <location>
        <position position="160"/>
    </location>
</feature>
<dbReference type="Pfam" id="PF02603">
    <property type="entry name" value="Hpr_kinase_N"/>
    <property type="match status" value="1"/>
</dbReference>
<protein>
    <recommendedName>
        <fullName evidence="14">HPr kinase/phosphorylase</fullName>
        <shortName evidence="14">HPrK/P</shortName>
        <ecNumber evidence="14">2.7.11.-</ecNumber>
        <ecNumber evidence="14">2.7.4.-</ecNumber>
    </recommendedName>
    <alternativeName>
        <fullName evidence="14">HPr(Ser) kinase/phosphorylase</fullName>
    </alternativeName>
</protein>
<dbReference type="EC" id="2.7.11.-" evidence="14"/>
<feature type="active site" description="Proton acceptor; for phosphorylation activity. Proton donor; for dephosphorylation activity" evidence="14">
    <location>
        <position position="178"/>
    </location>
</feature>
<dbReference type="PANTHER" id="PTHR30305:SF1">
    <property type="entry name" value="HPR KINASE_PHOSPHORYLASE"/>
    <property type="match status" value="1"/>
</dbReference>
<evidence type="ECO:0000256" key="8">
    <source>
        <dbReference type="ARBA" id="ARBA00022777"/>
    </source>
</evidence>
<feature type="active site" evidence="14">
    <location>
        <position position="243"/>
    </location>
</feature>
<feature type="region of interest" description="Important for the catalytic mechanism of both phosphorylation and dephosphorylation" evidence="14">
    <location>
        <begin position="201"/>
        <end position="210"/>
    </location>
</feature>
<evidence type="ECO:0000256" key="2">
    <source>
        <dbReference type="ARBA" id="ARBA00001946"/>
    </source>
</evidence>